<sequence length="107" mass="12567">MAVCLELFRLETSGGFDQVLAWNAYFQTGQSIEISRTLTSKEAKNTLKKMINRVVHKLRCIHYARPRNVRQLRRHLLWQHILHNKMQFPFVGMSCRCGRIQVICHGT</sequence>
<proteinExistence type="predicted"/>
<name>A0A2P2LVG0_RHIMU</name>
<evidence type="ECO:0000313" key="1">
    <source>
        <dbReference type="EMBL" id="MBX21961.1"/>
    </source>
</evidence>
<dbReference type="EMBL" id="GGEC01041477">
    <property type="protein sequence ID" value="MBX21961.1"/>
    <property type="molecule type" value="Transcribed_RNA"/>
</dbReference>
<reference evidence="1" key="1">
    <citation type="submission" date="2018-02" db="EMBL/GenBank/DDBJ databases">
        <title>Rhizophora mucronata_Transcriptome.</title>
        <authorList>
            <person name="Meera S.P."/>
            <person name="Sreeshan A."/>
            <person name="Augustine A."/>
        </authorList>
    </citation>
    <scope>NUCLEOTIDE SEQUENCE</scope>
    <source>
        <tissue evidence="1">Leaf</tissue>
    </source>
</reference>
<dbReference type="AlphaFoldDB" id="A0A2P2LVG0"/>
<organism evidence="1">
    <name type="scientific">Rhizophora mucronata</name>
    <name type="common">Asiatic mangrove</name>
    <dbReference type="NCBI Taxonomy" id="61149"/>
    <lineage>
        <taxon>Eukaryota</taxon>
        <taxon>Viridiplantae</taxon>
        <taxon>Streptophyta</taxon>
        <taxon>Embryophyta</taxon>
        <taxon>Tracheophyta</taxon>
        <taxon>Spermatophyta</taxon>
        <taxon>Magnoliopsida</taxon>
        <taxon>eudicotyledons</taxon>
        <taxon>Gunneridae</taxon>
        <taxon>Pentapetalae</taxon>
        <taxon>rosids</taxon>
        <taxon>fabids</taxon>
        <taxon>Malpighiales</taxon>
        <taxon>Rhizophoraceae</taxon>
        <taxon>Rhizophora</taxon>
    </lineage>
</organism>
<protein>
    <submittedName>
        <fullName evidence="1">Uncharacterized protein MANES_10G106100</fullName>
    </submittedName>
</protein>
<accession>A0A2P2LVG0</accession>